<comment type="subcellular location">
    <subcellularLocation>
        <location evidence="1">Endoplasmic reticulum membrane</location>
        <topology evidence="1">Multi-pass membrane protein</topology>
    </subcellularLocation>
</comment>
<evidence type="ECO:0000256" key="3">
    <source>
        <dbReference type="ARBA" id="ARBA00022801"/>
    </source>
</evidence>
<evidence type="ECO:0000313" key="9">
    <source>
        <dbReference type="EMBL" id="CEP21076.1"/>
    </source>
</evidence>
<sequence length="508" mass="58670">MAQLGVCYVTGDKEVCLKRLIITRSISFTVVCFVLVTSLYTHSMGLYSAVVSTVNERVFRWKGSVLVYPPVLLVGLIVRFTLSEKVIDNIRTNIFPEDNTFNIIFANHSFQIFTILWLMIFFMHVLKDFTRSKFQSLLPTAIQHTHDTVPFKSKSIRAWQLILSFFLKYSLTLASIVGILTLRHYIQETYGMNISGHYISIVTLSITIIWETRSSISDADILELENSDGLDKLQLPVDKKKFLLIYPAVLAIGTLVNLLIPHGWIVYGRSLYWFSSRNSINRIFAYNGNLIFLILFPCIALSRLREQNYRWKKNTLVEYVVKFFTKQISLYILFFIIDRLFLYTGGACHVQPSHVKSAAERAIDAKSCNTIYGIWQEGTCVLTATRLSRMITDSQVCRRFGKWHGGFDISGHFCFIVTLSTVFWFELINFTTSCDLESLRDSKLKKSTVILQWVLLIVLAIWIQMLFITAVFYHSFIEKVLGLLFGYITPFMMYYLIPKYIPTAYIQN</sequence>
<keyword evidence="7 8" id="KW-0472">Membrane</keyword>
<evidence type="ECO:0000313" key="10">
    <source>
        <dbReference type="Proteomes" id="UP000038830"/>
    </source>
</evidence>
<keyword evidence="5 8" id="KW-1133">Transmembrane helix</keyword>
<dbReference type="PANTHER" id="PTHR23129:SF0">
    <property type="entry name" value="ACYL-COENZYME A DIPHOSPHATASE FITM2"/>
    <property type="match status" value="1"/>
</dbReference>
<dbReference type="GO" id="GO:0010945">
    <property type="term" value="F:coenzyme A diphosphatase activity"/>
    <property type="evidence" value="ECO:0007669"/>
    <property type="project" value="InterPro"/>
</dbReference>
<keyword evidence="4" id="KW-0256">Endoplasmic reticulum</keyword>
<keyword evidence="2 8" id="KW-0812">Transmembrane</keyword>
<organism evidence="9 10">
    <name type="scientific">Cyberlindnera jadinii (strain ATCC 18201 / CBS 1600 / BCRC 20928 / JCM 3617 / NBRC 0987 / NRRL Y-1542)</name>
    <name type="common">Torula yeast</name>
    <name type="synonym">Candida utilis</name>
    <dbReference type="NCBI Taxonomy" id="983966"/>
    <lineage>
        <taxon>Eukaryota</taxon>
        <taxon>Fungi</taxon>
        <taxon>Dikarya</taxon>
        <taxon>Ascomycota</taxon>
        <taxon>Saccharomycotina</taxon>
        <taxon>Saccharomycetes</taxon>
        <taxon>Phaffomycetales</taxon>
        <taxon>Phaffomycetaceae</taxon>
        <taxon>Cyberlindnera</taxon>
    </lineage>
</organism>
<dbReference type="GO" id="GO:0019915">
    <property type="term" value="P:lipid storage"/>
    <property type="evidence" value="ECO:0007669"/>
    <property type="project" value="InterPro"/>
</dbReference>
<feature type="transmembrane region" description="Helical" evidence="8">
    <location>
        <begin position="284"/>
        <end position="304"/>
    </location>
</feature>
<dbReference type="Pfam" id="PF10261">
    <property type="entry name" value="FIT"/>
    <property type="match status" value="2"/>
</dbReference>
<dbReference type="GO" id="GO:0005789">
    <property type="term" value="C:endoplasmic reticulum membrane"/>
    <property type="evidence" value="ECO:0007669"/>
    <property type="project" value="UniProtKB-SubCell"/>
</dbReference>
<evidence type="ECO:0000256" key="1">
    <source>
        <dbReference type="ARBA" id="ARBA00004477"/>
    </source>
</evidence>
<proteinExistence type="predicted"/>
<evidence type="ECO:0000256" key="6">
    <source>
        <dbReference type="ARBA" id="ARBA00023098"/>
    </source>
</evidence>
<evidence type="ECO:0000256" key="5">
    <source>
        <dbReference type="ARBA" id="ARBA00022989"/>
    </source>
</evidence>
<feature type="transmembrane region" description="Helical" evidence="8">
    <location>
        <begin position="449"/>
        <end position="474"/>
    </location>
</feature>
<feature type="transmembrane region" description="Helical" evidence="8">
    <location>
        <begin position="61"/>
        <end position="82"/>
    </location>
</feature>
<name>A0A0H5C0B1_CYBJN</name>
<dbReference type="GO" id="GO:0034389">
    <property type="term" value="P:lipid droplet organization"/>
    <property type="evidence" value="ECO:0007669"/>
    <property type="project" value="TreeGrafter"/>
</dbReference>
<protein>
    <submittedName>
        <fullName evidence="9">Uncharacterized protein</fullName>
    </submittedName>
</protein>
<keyword evidence="6" id="KW-0443">Lipid metabolism</keyword>
<dbReference type="GO" id="GO:0008654">
    <property type="term" value="P:phospholipid biosynthetic process"/>
    <property type="evidence" value="ECO:0007669"/>
    <property type="project" value="TreeGrafter"/>
</dbReference>
<dbReference type="Proteomes" id="UP000038830">
    <property type="component" value="Unassembled WGS sequence"/>
</dbReference>
<evidence type="ECO:0000256" key="4">
    <source>
        <dbReference type="ARBA" id="ARBA00022824"/>
    </source>
</evidence>
<feature type="transmembrane region" description="Helical" evidence="8">
    <location>
        <begin position="242"/>
        <end position="264"/>
    </location>
</feature>
<evidence type="ECO:0000256" key="2">
    <source>
        <dbReference type="ARBA" id="ARBA00022692"/>
    </source>
</evidence>
<reference evidence="10" key="1">
    <citation type="journal article" date="2015" name="J. Biotechnol.">
        <title>The structure of the Cyberlindnera jadinii genome and its relation to Candida utilis analyzed by the occurrence of single nucleotide polymorphisms.</title>
        <authorList>
            <person name="Rupp O."/>
            <person name="Brinkrolf K."/>
            <person name="Buerth C."/>
            <person name="Kunigo M."/>
            <person name="Schneider J."/>
            <person name="Jaenicke S."/>
            <person name="Goesmann A."/>
            <person name="Puehler A."/>
            <person name="Jaeger K.-E."/>
            <person name="Ernst J.F."/>
        </authorList>
    </citation>
    <scope>NUCLEOTIDE SEQUENCE [LARGE SCALE GENOMIC DNA]</scope>
    <source>
        <strain evidence="10">ATCC 18201 / CBS 1600 / BCRC 20928 / JCM 3617 / NBRC 0987 / NRRL Y-1542</strain>
    </source>
</reference>
<feature type="transmembrane region" description="Helical" evidence="8">
    <location>
        <begin position="316"/>
        <end position="337"/>
    </location>
</feature>
<feature type="transmembrane region" description="Helical" evidence="8">
    <location>
        <begin position="158"/>
        <end position="182"/>
    </location>
</feature>
<evidence type="ECO:0000256" key="8">
    <source>
        <dbReference type="SAM" id="Phobius"/>
    </source>
</evidence>
<dbReference type="AlphaFoldDB" id="A0A0H5C0B1"/>
<dbReference type="EMBL" id="CDQK01000001">
    <property type="protein sequence ID" value="CEP21076.1"/>
    <property type="molecule type" value="Genomic_DNA"/>
</dbReference>
<evidence type="ECO:0000256" key="7">
    <source>
        <dbReference type="ARBA" id="ARBA00023136"/>
    </source>
</evidence>
<keyword evidence="3" id="KW-0378">Hydrolase</keyword>
<feature type="transmembrane region" description="Helical" evidence="8">
    <location>
        <begin position="409"/>
        <end position="428"/>
    </location>
</feature>
<dbReference type="InterPro" id="IPR019388">
    <property type="entry name" value="FIT"/>
</dbReference>
<feature type="transmembrane region" description="Helical" evidence="8">
    <location>
        <begin position="103"/>
        <end position="126"/>
    </location>
</feature>
<dbReference type="PANTHER" id="PTHR23129">
    <property type="entry name" value="ACYL-COENZYME A DIPHOSPHATASE FITM2"/>
    <property type="match status" value="1"/>
</dbReference>
<gene>
    <name evidence="9" type="ORF">BN1211_1095</name>
</gene>
<feature type="transmembrane region" description="Helical" evidence="8">
    <location>
        <begin position="480"/>
        <end position="497"/>
    </location>
</feature>
<feature type="transmembrane region" description="Helical" evidence="8">
    <location>
        <begin position="21"/>
        <end position="41"/>
    </location>
</feature>
<accession>A0A0H5C0B1</accession>